<dbReference type="InterPro" id="IPR006104">
    <property type="entry name" value="Glyco_hydro_2_N"/>
</dbReference>
<evidence type="ECO:0000256" key="3">
    <source>
        <dbReference type="ARBA" id="ARBA00012756"/>
    </source>
</evidence>
<dbReference type="Gene3D" id="2.60.120.260">
    <property type="entry name" value="Galactose-binding domain-like"/>
    <property type="match status" value="1"/>
</dbReference>
<reference evidence="8" key="2">
    <citation type="journal article" date="2021" name="PeerJ">
        <title>Extensive microbial diversity within the chicken gut microbiome revealed by metagenomics and culture.</title>
        <authorList>
            <person name="Gilroy R."/>
            <person name="Ravi A."/>
            <person name="Getino M."/>
            <person name="Pursley I."/>
            <person name="Horton D.L."/>
            <person name="Alikhan N.F."/>
            <person name="Baker D."/>
            <person name="Gharbi K."/>
            <person name="Hall N."/>
            <person name="Watson M."/>
            <person name="Adriaenssens E.M."/>
            <person name="Foster-Nyarko E."/>
            <person name="Jarju S."/>
            <person name="Secka A."/>
            <person name="Antonio M."/>
            <person name="Oren A."/>
            <person name="Chaudhuri R.R."/>
            <person name="La Ragione R."/>
            <person name="Hildebrand F."/>
            <person name="Pallen M.J."/>
        </authorList>
    </citation>
    <scope>NUCLEOTIDE SEQUENCE</scope>
    <source>
        <strain evidence="8">CHK180-2868</strain>
    </source>
</reference>
<dbReference type="SMART" id="SM01038">
    <property type="entry name" value="Bgal_small_N"/>
    <property type="match status" value="1"/>
</dbReference>
<comment type="similarity">
    <text evidence="2">Belongs to the glycosyl hydrolase 2 family.</text>
</comment>
<reference evidence="8" key="1">
    <citation type="submission" date="2020-10" db="EMBL/GenBank/DDBJ databases">
        <authorList>
            <person name="Gilroy R."/>
        </authorList>
    </citation>
    <scope>NUCLEOTIDE SEQUENCE</scope>
    <source>
        <strain evidence="8">CHK180-2868</strain>
    </source>
</reference>
<proteinExistence type="inferred from homology"/>
<comment type="catalytic activity">
    <reaction evidence="1">
        <text>Hydrolysis of terminal non-reducing beta-D-galactose residues in beta-D-galactosides.</text>
        <dbReference type="EC" id="3.2.1.23"/>
    </reaction>
</comment>
<dbReference type="PANTHER" id="PTHR46323:SF2">
    <property type="entry name" value="BETA-GALACTOSIDASE"/>
    <property type="match status" value="1"/>
</dbReference>
<dbReference type="Pfam" id="PF02837">
    <property type="entry name" value="Glyco_hydro_2_N"/>
    <property type="match status" value="1"/>
</dbReference>
<dbReference type="Gene3D" id="2.60.40.10">
    <property type="entry name" value="Immunoglobulins"/>
    <property type="match status" value="2"/>
</dbReference>
<dbReference type="Pfam" id="PF02836">
    <property type="entry name" value="Glyco_hydro_2_C"/>
    <property type="match status" value="1"/>
</dbReference>
<dbReference type="InterPro" id="IPR006101">
    <property type="entry name" value="Glyco_hydro_2"/>
</dbReference>
<dbReference type="InterPro" id="IPR013783">
    <property type="entry name" value="Ig-like_fold"/>
</dbReference>
<dbReference type="GO" id="GO:0005990">
    <property type="term" value="P:lactose catabolic process"/>
    <property type="evidence" value="ECO:0007669"/>
    <property type="project" value="TreeGrafter"/>
</dbReference>
<organism evidence="8 9">
    <name type="scientific">Candidatus Copromonas faecavium</name>
    <name type="common">nom. illeg.</name>
    <dbReference type="NCBI Taxonomy" id="2840740"/>
    <lineage>
        <taxon>Bacteria</taxon>
        <taxon>Bacillati</taxon>
        <taxon>Bacillota</taxon>
        <taxon>Clostridia</taxon>
        <taxon>Lachnospirales</taxon>
        <taxon>Lachnospiraceae</taxon>
        <taxon>Candidatus Copromonas (nom. illeg.)</taxon>
    </lineage>
</organism>
<dbReference type="InterPro" id="IPR011013">
    <property type="entry name" value="Gal_mutarotase_sf_dom"/>
</dbReference>
<dbReference type="InterPro" id="IPR004199">
    <property type="entry name" value="B-gal_small/dom_5"/>
</dbReference>
<dbReference type="SUPFAM" id="SSF74650">
    <property type="entry name" value="Galactose mutarotase-like"/>
    <property type="match status" value="1"/>
</dbReference>
<dbReference type="GO" id="GO:0009341">
    <property type="term" value="C:beta-galactosidase complex"/>
    <property type="evidence" value="ECO:0007669"/>
    <property type="project" value="InterPro"/>
</dbReference>
<gene>
    <name evidence="8" type="ORF">IAB28_02985</name>
</gene>
<dbReference type="InterPro" id="IPR006103">
    <property type="entry name" value="Glyco_hydro_2_cat"/>
</dbReference>
<dbReference type="InterPro" id="IPR036156">
    <property type="entry name" value="Beta-gal/glucu_dom_sf"/>
</dbReference>
<evidence type="ECO:0000256" key="2">
    <source>
        <dbReference type="ARBA" id="ARBA00007401"/>
    </source>
</evidence>
<evidence type="ECO:0000313" key="8">
    <source>
        <dbReference type="EMBL" id="HIR04914.1"/>
    </source>
</evidence>
<dbReference type="SUPFAM" id="SSF49303">
    <property type="entry name" value="beta-Galactosidase/glucuronidase domain"/>
    <property type="match status" value="2"/>
</dbReference>
<dbReference type="Pfam" id="PF00703">
    <property type="entry name" value="Glyco_hydro_2"/>
    <property type="match status" value="1"/>
</dbReference>
<evidence type="ECO:0000256" key="5">
    <source>
        <dbReference type="ARBA" id="ARBA00023295"/>
    </source>
</evidence>
<dbReference type="InterPro" id="IPR017853">
    <property type="entry name" value="GH"/>
</dbReference>
<keyword evidence="4" id="KW-0378">Hydrolase</keyword>
<protein>
    <recommendedName>
        <fullName evidence="3">beta-galactosidase</fullName>
        <ecNumber evidence="3">3.2.1.23</ecNumber>
    </recommendedName>
    <alternativeName>
        <fullName evidence="6">Lactase</fullName>
    </alternativeName>
</protein>
<dbReference type="EMBL" id="DVGC01000014">
    <property type="protein sequence ID" value="HIR04914.1"/>
    <property type="molecule type" value="Genomic_DNA"/>
</dbReference>
<dbReference type="AlphaFoldDB" id="A0A9D1A352"/>
<dbReference type="PRINTS" id="PR00132">
    <property type="entry name" value="GLHYDRLASE2"/>
</dbReference>
<dbReference type="InterPro" id="IPR006102">
    <property type="entry name" value="Ig-like_GH2"/>
</dbReference>
<dbReference type="PANTHER" id="PTHR46323">
    <property type="entry name" value="BETA-GALACTOSIDASE"/>
    <property type="match status" value="1"/>
</dbReference>
<comment type="caution">
    <text evidence="8">The sequence shown here is derived from an EMBL/GenBank/DDBJ whole genome shotgun (WGS) entry which is preliminary data.</text>
</comment>
<dbReference type="InterPro" id="IPR014718">
    <property type="entry name" value="GH-type_carb-bd"/>
</dbReference>
<dbReference type="GO" id="GO:0030246">
    <property type="term" value="F:carbohydrate binding"/>
    <property type="evidence" value="ECO:0007669"/>
    <property type="project" value="InterPro"/>
</dbReference>
<dbReference type="Pfam" id="PF16353">
    <property type="entry name" value="LacZ_4"/>
    <property type="match status" value="1"/>
</dbReference>
<evidence type="ECO:0000313" key="9">
    <source>
        <dbReference type="Proteomes" id="UP000824250"/>
    </source>
</evidence>
<dbReference type="SUPFAM" id="SSF51445">
    <property type="entry name" value="(Trans)glycosidases"/>
    <property type="match status" value="1"/>
</dbReference>
<dbReference type="InterPro" id="IPR050347">
    <property type="entry name" value="Bact_Beta-galactosidase"/>
</dbReference>
<keyword evidence="5" id="KW-0326">Glycosidase</keyword>
<dbReference type="Gene3D" id="3.20.20.80">
    <property type="entry name" value="Glycosidases"/>
    <property type="match status" value="1"/>
</dbReference>
<dbReference type="SUPFAM" id="SSF49785">
    <property type="entry name" value="Galactose-binding domain-like"/>
    <property type="match status" value="1"/>
</dbReference>
<dbReference type="Proteomes" id="UP000824250">
    <property type="component" value="Unassembled WGS sequence"/>
</dbReference>
<dbReference type="Gene3D" id="2.70.98.10">
    <property type="match status" value="1"/>
</dbReference>
<dbReference type="InterPro" id="IPR032312">
    <property type="entry name" value="LacZ_4"/>
</dbReference>
<evidence type="ECO:0000259" key="7">
    <source>
        <dbReference type="SMART" id="SM01038"/>
    </source>
</evidence>
<dbReference type="EC" id="3.2.1.23" evidence="3"/>
<dbReference type="Pfam" id="PF02929">
    <property type="entry name" value="Bgal_small_N"/>
    <property type="match status" value="1"/>
</dbReference>
<accession>A0A9D1A352</accession>
<evidence type="ECO:0000256" key="6">
    <source>
        <dbReference type="ARBA" id="ARBA00032230"/>
    </source>
</evidence>
<feature type="domain" description="Beta galactosidase small chain/" evidence="7">
    <location>
        <begin position="713"/>
        <end position="986"/>
    </location>
</feature>
<sequence length="1002" mass="114597">MQMREKKRWEDQTLTGIGRLPARTSRFRDSAEMVSLNGDWKFLYLAAPEYSPRGFEQAEYDTKDWDTIEVPSCWQRKGYDQMHYTDVYYLFPLNPPYVPSENPTGIYKREFQVSAGWLKDRTTIRFEGVDSAYDVWVNGVHAGYSKVSRLPAEFDISSYIKEGTNSLTVRVYKWSDGSYLEDQDMWWFSGIFRDVSLIHTPALHIEDCRILGDLDETYQHGIFTADIRMSAAGGTLSWKLTDAEGRTALEGKGEQNEKELTIRAILPKVHTWTAETPYLYTLTLTLKGEESSHQVAYRTGFRKVEVKGNVFTVNGKAILLNGVNHHDYSPTGGRTVDPEVMRQDILLMKQNNINAIRFSHYPSIEPIYDFCDEYGLYVIDEADLECHGFEWAHIYDRITDDPEWENAYVDRGTRMVCRDFNHPSIIMWSLGNESTFGVNFKREAEAIRAMDSSRLIHYEGDFEAEITDVYSTMYTRLAPLKEIGETKVKHNRPHVHCEYGHAMGNGPGCLADYQKLYRSYDRLQGGFIWEWYDHGIQEKEEDGTVTYRYGGNYGDFPTNGNFCIDGLLMPDRTPSPGLIEYKQVICPVSIERVGKETDLYSVHNWFDFRDLSGISLECAVTDGKEEISSWKIDSLLTLPGGEELLRIPCRVEKPEANTDYYLNIRVVEKEATSYAAAGHELGVFQFVLPDRKMEMVSRKAGSLQVEETPVSLTVRAGETEYVFDKVTGVLSSMVQGGKHLISRGPIVTVDRADIDNDMYKVYDWNNKYFISKGMEQLEHMEIRQAEQDAAVYIQKYFGCYTQAWGFRLTYVYTVHGDGAIDVSLTGTAIRNPEFEPAFLPRIGVELKADRSLRNVAWYGLGPGENYCDSRQAAIMGVYETDVDGMHTNYVKPQENGHREQVKWLSLTDGEAGILIKTNECFGMNVHDYTTESLRKAPHPKDIKKEDYIILNLDYKHSGLGSNSCGQEQTENCKTPIEDFRLSFTVSPVKRGAILSEARTEYR</sequence>
<dbReference type="GO" id="GO:0004565">
    <property type="term" value="F:beta-galactosidase activity"/>
    <property type="evidence" value="ECO:0007669"/>
    <property type="project" value="UniProtKB-EC"/>
</dbReference>
<dbReference type="InterPro" id="IPR008979">
    <property type="entry name" value="Galactose-bd-like_sf"/>
</dbReference>
<evidence type="ECO:0000256" key="4">
    <source>
        <dbReference type="ARBA" id="ARBA00022801"/>
    </source>
</evidence>
<evidence type="ECO:0000256" key="1">
    <source>
        <dbReference type="ARBA" id="ARBA00001412"/>
    </source>
</evidence>
<name>A0A9D1A352_9FIRM</name>